<dbReference type="InterPro" id="IPR011066">
    <property type="entry name" value="MscS_channel_C_sf"/>
</dbReference>
<evidence type="ECO:0000256" key="3">
    <source>
        <dbReference type="ARBA" id="ARBA00022475"/>
    </source>
</evidence>
<dbReference type="PANTHER" id="PTHR30460">
    <property type="entry name" value="MODERATE CONDUCTANCE MECHANOSENSITIVE CHANNEL YBIO"/>
    <property type="match status" value="1"/>
</dbReference>
<evidence type="ECO:0000259" key="8">
    <source>
        <dbReference type="Pfam" id="PF21082"/>
    </source>
</evidence>
<dbReference type="RefSeq" id="WP_005190388.1">
    <property type="nucleotide sequence ID" value="NZ_CP045804.1"/>
</dbReference>
<dbReference type="InterPro" id="IPR006685">
    <property type="entry name" value="MscS_channel_2nd"/>
</dbReference>
<dbReference type="Pfam" id="PF21082">
    <property type="entry name" value="MS_channel_3rd"/>
    <property type="match status" value="1"/>
</dbReference>
<evidence type="ECO:0000256" key="4">
    <source>
        <dbReference type="ARBA" id="ARBA00022692"/>
    </source>
</evidence>
<dbReference type="Pfam" id="PF00924">
    <property type="entry name" value="MS_channel_2nd"/>
    <property type="match status" value="1"/>
</dbReference>
<dbReference type="PANTHER" id="PTHR30460:SF0">
    <property type="entry name" value="MODERATE CONDUCTANCE MECHANOSENSITIVE CHANNEL YBIO"/>
    <property type="match status" value="1"/>
</dbReference>
<feature type="domain" description="Mechanosensitive ion channel MscS" evidence="7">
    <location>
        <begin position="134"/>
        <end position="202"/>
    </location>
</feature>
<dbReference type="FunFam" id="2.30.30.60:FF:000001">
    <property type="entry name" value="MscS Mechanosensitive ion channel"/>
    <property type="match status" value="1"/>
</dbReference>
<dbReference type="GO" id="GO:0005886">
    <property type="term" value="C:plasma membrane"/>
    <property type="evidence" value="ECO:0007669"/>
    <property type="project" value="UniProtKB-SubCell"/>
</dbReference>
<keyword evidence="6" id="KW-0472">Membrane</keyword>
<keyword evidence="3" id="KW-1003">Cell membrane</keyword>
<protein>
    <submittedName>
        <fullName evidence="9">Mechanosensitive ion channel</fullName>
    </submittedName>
</protein>
<dbReference type="SUPFAM" id="SSF82861">
    <property type="entry name" value="Mechanosensitive channel protein MscS (YggB), transmembrane region"/>
    <property type="match status" value="1"/>
</dbReference>
<dbReference type="InterPro" id="IPR023408">
    <property type="entry name" value="MscS_beta-dom_sf"/>
</dbReference>
<dbReference type="Gene3D" id="1.10.287.1260">
    <property type="match status" value="1"/>
</dbReference>
<dbReference type="Gene3D" id="3.30.70.100">
    <property type="match status" value="1"/>
</dbReference>
<evidence type="ECO:0000256" key="6">
    <source>
        <dbReference type="ARBA" id="ARBA00023136"/>
    </source>
</evidence>
<organism evidence="9">
    <name type="scientific">Gordonia amarae</name>
    <dbReference type="NCBI Taxonomy" id="36821"/>
    <lineage>
        <taxon>Bacteria</taxon>
        <taxon>Bacillati</taxon>
        <taxon>Actinomycetota</taxon>
        <taxon>Actinomycetes</taxon>
        <taxon>Mycobacteriales</taxon>
        <taxon>Gordoniaceae</taxon>
        <taxon>Gordonia</taxon>
    </lineage>
</organism>
<dbReference type="SUPFAM" id="SSF50182">
    <property type="entry name" value="Sm-like ribonucleoproteins"/>
    <property type="match status" value="1"/>
</dbReference>
<dbReference type="GO" id="GO:0008381">
    <property type="term" value="F:mechanosensitive monoatomic ion channel activity"/>
    <property type="evidence" value="ECO:0007669"/>
    <property type="project" value="InterPro"/>
</dbReference>
<proteinExistence type="inferred from homology"/>
<evidence type="ECO:0000259" key="7">
    <source>
        <dbReference type="Pfam" id="PF00924"/>
    </source>
</evidence>
<dbReference type="SUPFAM" id="SSF82689">
    <property type="entry name" value="Mechanosensitive channel protein MscS (YggB), C-terminal domain"/>
    <property type="match status" value="1"/>
</dbReference>
<evidence type="ECO:0000256" key="5">
    <source>
        <dbReference type="ARBA" id="ARBA00022989"/>
    </source>
</evidence>
<comment type="subcellular location">
    <subcellularLocation>
        <location evidence="1">Cell membrane</location>
        <topology evidence="1">Multi-pass membrane protein</topology>
    </subcellularLocation>
</comment>
<dbReference type="InterPro" id="IPR010920">
    <property type="entry name" value="LSM_dom_sf"/>
</dbReference>
<comment type="similarity">
    <text evidence="2">Belongs to the MscS (TC 1.A.23) family.</text>
</comment>
<dbReference type="Gene3D" id="2.30.30.60">
    <property type="match status" value="1"/>
</dbReference>
<dbReference type="AlphaFoldDB" id="A0A857MH47"/>
<keyword evidence="4" id="KW-0812">Transmembrane</keyword>
<accession>A0A857MH47</accession>
<dbReference type="InterPro" id="IPR011014">
    <property type="entry name" value="MscS_channel_TM-2"/>
</dbReference>
<name>A0A857MH47_9ACTN</name>
<evidence type="ECO:0000256" key="1">
    <source>
        <dbReference type="ARBA" id="ARBA00004651"/>
    </source>
</evidence>
<dbReference type="InterPro" id="IPR045276">
    <property type="entry name" value="YbiO_bact"/>
</dbReference>
<dbReference type="EMBL" id="CP045810">
    <property type="protein sequence ID" value="QHN40619.1"/>
    <property type="molecule type" value="Genomic_DNA"/>
</dbReference>
<gene>
    <name evidence="9" type="ORF">GII30_17035</name>
</gene>
<evidence type="ECO:0000313" key="9">
    <source>
        <dbReference type="EMBL" id="QHN40619.1"/>
    </source>
</evidence>
<evidence type="ECO:0000256" key="2">
    <source>
        <dbReference type="ARBA" id="ARBA00008017"/>
    </source>
</evidence>
<dbReference type="InterPro" id="IPR049278">
    <property type="entry name" value="MS_channel_C"/>
</dbReference>
<reference evidence="9" key="1">
    <citation type="journal article" date="2021" name="Nat. Microbiol.">
        <title>Cocultivation of an ultrasmall environmental parasitic bacterium with lytic ability against bacteria associated with wastewater foams.</title>
        <authorList>
            <person name="Batinovic S."/>
            <person name="Rose J.J.A."/>
            <person name="Ratcliffe J."/>
            <person name="Seviour R.J."/>
            <person name="Petrovski S."/>
        </authorList>
    </citation>
    <scope>NUCLEOTIDE SEQUENCE</scope>
    <source>
        <strain evidence="9">CON44</strain>
    </source>
</reference>
<feature type="domain" description="Mechanosensitive ion channel MscS C-terminal" evidence="8">
    <location>
        <begin position="209"/>
        <end position="295"/>
    </location>
</feature>
<sequence>MFADLGAAPSTTVAAATVPYQSLVGDWYRWLATDGLSILLWILGAAIVIRFIRWLGERYSERFEAEFAGSDMLVRSERSKHMRTVIQVISWTLIVLVALIGGLKILGIINVPITSLVGPSAVIGAALGFGAQRVVQDLLAGFFVVTEKQYGYGDVVNLAVTGGATKQGTVEDVTLRVTKLRTSDGEVVTVPNGQIITATNLSKDWARAVVDVPVPGEADIARVTEILEQVGERFFDDERWHKYLLDAPAPLGITDLELDSLTIRMVARTLPGQQFAVSRALRSRIVRALAAEGISVREVPTHTAPAAIGAAGEGGV</sequence>
<keyword evidence="5" id="KW-1133">Transmembrane helix</keyword>